<dbReference type="Proteomes" id="UP000308836">
    <property type="component" value="Unassembled WGS sequence"/>
</dbReference>
<comment type="caution">
    <text evidence="1">The sequence shown here is derived from an EMBL/GenBank/DDBJ whole genome shotgun (WGS) entry which is preliminary data.</text>
</comment>
<protein>
    <submittedName>
        <fullName evidence="1">HAD-IIA family hydrolase</fullName>
    </submittedName>
</protein>
<name>A0AC61R5X0_9FIRM</name>
<gene>
    <name evidence="1" type="ORF">E5336_08775</name>
</gene>
<evidence type="ECO:0000313" key="2">
    <source>
        <dbReference type="Proteomes" id="UP000308836"/>
    </source>
</evidence>
<keyword evidence="1" id="KW-0378">Hydrolase</keyword>
<evidence type="ECO:0000313" key="1">
    <source>
        <dbReference type="EMBL" id="TGY65373.1"/>
    </source>
</evidence>
<keyword evidence="2" id="KW-1185">Reference proteome</keyword>
<accession>A0AC61R5X0</accession>
<proteinExistence type="predicted"/>
<reference evidence="1" key="1">
    <citation type="submission" date="2019-04" db="EMBL/GenBank/DDBJ databases">
        <title>Microbes associate with the intestines of laboratory mice.</title>
        <authorList>
            <person name="Navarre W."/>
            <person name="Wong E."/>
            <person name="Huang K."/>
            <person name="Tropini C."/>
            <person name="Ng K."/>
            <person name="Yu B."/>
        </authorList>
    </citation>
    <scope>NUCLEOTIDE SEQUENCE</scope>
    <source>
        <strain evidence="1">NM09_H32</strain>
    </source>
</reference>
<sequence>MKTIVLDLDGTMYRGTQPIESAKAFIDLCAARNVPYVFLTNNSMRTRQENAQHMLDMGYEHVEAGQFFNSAMASARYVRKSETGRKACFIGKNGMKEALLDEGFELVDHDPDFVFIGLNKEMDYAGYSRMLGHLLNGAKLIGTNTDRILAKENGFEVGNGSVVALFEYATGQKSPQIAKPYAPILDLCLEHFGLDKESIILVGDNLETDIALGYNTGVETFLVETGVHRREDVERLGIYPTHVGQSLMDFDWNWLENDEEC</sequence>
<organism evidence="1 2">
    <name type="scientific">Dubosiella muris</name>
    <dbReference type="NCBI Taxonomy" id="3038133"/>
    <lineage>
        <taxon>Bacteria</taxon>
        <taxon>Bacillati</taxon>
        <taxon>Bacillota</taxon>
        <taxon>Erysipelotrichia</taxon>
        <taxon>Erysipelotrichales</taxon>
        <taxon>Erysipelotrichaceae</taxon>
        <taxon>Dubosiella</taxon>
    </lineage>
</organism>
<dbReference type="EMBL" id="SRYG01000018">
    <property type="protein sequence ID" value="TGY65373.1"/>
    <property type="molecule type" value="Genomic_DNA"/>
</dbReference>